<evidence type="ECO:0000256" key="11">
    <source>
        <dbReference type="ARBA" id="ARBA00022723"/>
    </source>
</evidence>
<feature type="compositionally biased region" description="Polar residues" evidence="22">
    <location>
        <begin position="18"/>
        <end position="32"/>
    </location>
</feature>
<evidence type="ECO:0000313" key="26">
    <source>
        <dbReference type="Proteomes" id="UP000314987"/>
    </source>
</evidence>
<protein>
    <recommendedName>
        <fullName evidence="5">Serine/threonine-protein kinase PAK 3</fullName>
        <ecNumber evidence="4">2.7.11.1</ecNumber>
    </recommendedName>
    <alternativeName>
        <fullName evidence="17">Beta-PAK</fullName>
    </alternativeName>
    <alternativeName>
        <fullName evidence="16">p21-activated kinase 3</fullName>
    </alternativeName>
</protein>
<keyword evidence="10" id="KW-0808">Transferase</keyword>
<evidence type="ECO:0000256" key="12">
    <source>
        <dbReference type="ARBA" id="ARBA00022741"/>
    </source>
</evidence>
<dbReference type="OrthoDB" id="1022360at2759"/>
<dbReference type="GO" id="GO:0106310">
    <property type="term" value="F:protein serine kinase activity"/>
    <property type="evidence" value="ECO:0007669"/>
    <property type="project" value="RHEA"/>
</dbReference>
<comment type="catalytic activity">
    <reaction evidence="19">
        <text>L-threonyl-[protein] + ATP = O-phospho-L-threonyl-[protein] + ADP + H(+)</text>
        <dbReference type="Rhea" id="RHEA:46608"/>
        <dbReference type="Rhea" id="RHEA-COMP:11060"/>
        <dbReference type="Rhea" id="RHEA-COMP:11605"/>
        <dbReference type="ChEBI" id="CHEBI:15378"/>
        <dbReference type="ChEBI" id="CHEBI:30013"/>
        <dbReference type="ChEBI" id="CHEBI:30616"/>
        <dbReference type="ChEBI" id="CHEBI:61977"/>
        <dbReference type="ChEBI" id="CHEBI:456216"/>
        <dbReference type="EC" id="2.7.11.1"/>
    </reaction>
</comment>
<evidence type="ECO:0000256" key="18">
    <source>
        <dbReference type="ARBA" id="ARBA00046916"/>
    </source>
</evidence>
<dbReference type="RefSeq" id="XP_027733256.1">
    <property type="nucleotide sequence ID" value="XM_027877455.1"/>
</dbReference>
<feature type="region of interest" description="Disordered" evidence="22">
    <location>
        <begin position="146"/>
        <end position="197"/>
    </location>
</feature>
<keyword evidence="9" id="KW-0021">Allosteric enzyme</keyword>
<evidence type="ECO:0000256" key="13">
    <source>
        <dbReference type="ARBA" id="ARBA00022777"/>
    </source>
</evidence>
<dbReference type="Pfam" id="PF00786">
    <property type="entry name" value="PBD"/>
    <property type="match status" value="1"/>
</dbReference>
<keyword evidence="13" id="KW-0418">Kinase</keyword>
<dbReference type="InterPro" id="IPR008271">
    <property type="entry name" value="Ser/Thr_kinase_AS"/>
</dbReference>
<comment type="subunit">
    <text evidence="18">Interacts tightly with GTP-bound but not GDP-bound CDC42/p21 and RAC1. Shows highly specific binding to the SH3 domains of phospholipase C-gamma and of adapter protein NCK. Interacts with the C-terminal of APP. Interacts with ARHGEF6 and ARHGEF7. Interacts with GIT1 and GIT2.</text>
</comment>
<dbReference type="PANTHER" id="PTHR45832:SF11">
    <property type="entry name" value="SERINE_THREONINE-PROTEIN KINASE PAK 3"/>
    <property type="match status" value="1"/>
</dbReference>
<dbReference type="FunFam" id="1.10.510.10:FF:000011">
    <property type="entry name" value="Non-specific serine/threonine protein kinase"/>
    <property type="match status" value="1"/>
</dbReference>
<evidence type="ECO:0000256" key="7">
    <source>
        <dbReference type="ARBA" id="ARBA00022490"/>
    </source>
</evidence>
<evidence type="ECO:0000256" key="6">
    <source>
        <dbReference type="ARBA" id="ARBA00022473"/>
    </source>
</evidence>
<dbReference type="Pfam" id="PF00069">
    <property type="entry name" value="Pkinase"/>
    <property type="match status" value="1"/>
</dbReference>
<keyword evidence="14 21" id="KW-0067">ATP-binding</keyword>
<dbReference type="EC" id="2.7.11.1" evidence="4"/>
<dbReference type="InterPro" id="IPR036936">
    <property type="entry name" value="CRIB_dom_sf"/>
</dbReference>
<dbReference type="InterPro" id="IPR033923">
    <property type="entry name" value="PAK_BD"/>
</dbReference>
<comment type="catalytic activity">
    <reaction evidence="20">
        <text>L-seryl-[protein] + ATP = O-phospho-L-seryl-[protein] + ADP + H(+)</text>
        <dbReference type="Rhea" id="RHEA:17989"/>
        <dbReference type="Rhea" id="RHEA-COMP:9863"/>
        <dbReference type="Rhea" id="RHEA-COMP:11604"/>
        <dbReference type="ChEBI" id="CHEBI:15378"/>
        <dbReference type="ChEBI" id="CHEBI:29999"/>
        <dbReference type="ChEBI" id="CHEBI:30616"/>
        <dbReference type="ChEBI" id="CHEBI:83421"/>
        <dbReference type="ChEBI" id="CHEBI:456216"/>
        <dbReference type="EC" id="2.7.11.1"/>
    </reaction>
</comment>
<dbReference type="Proteomes" id="UP000314987">
    <property type="component" value="Unassembled WGS sequence"/>
</dbReference>
<feature type="compositionally biased region" description="Basic and acidic residues" evidence="22">
    <location>
        <begin position="63"/>
        <end position="73"/>
    </location>
</feature>
<dbReference type="Gene3D" id="3.90.810.10">
    <property type="entry name" value="CRIB domain"/>
    <property type="match status" value="1"/>
</dbReference>
<dbReference type="PROSITE" id="PS00107">
    <property type="entry name" value="PROTEIN_KINASE_ATP"/>
    <property type="match status" value="1"/>
</dbReference>
<feature type="region of interest" description="Disordered" evidence="22">
    <location>
        <begin position="216"/>
        <end position="248"/>
    </location>
</feature>
<keyword evidence="8" id="KW-0723">Serine/threonine-protein kinase</keyword>
<evidence type="ECO:0000313" key="25">
    <source>
        <dbReference type="Ensembl" id="ENSVURP00010027475.1"/>
    </source>
</evidence>
<dbReference type="AlphaFoldDB" id="A0A4X2M1C3"/>
<evidence type="ECO:0000256" key="21">
    <source>
        <dbReference type="PROSITE-ProRule" id="PRU10141"/>
    </source>
</evidence>
<keyword evidence="15" id="KW-0460">Magnesium</keyword>
<organism evidence="25 26">
    <name type="scientific">Vombatus ursinus</name>
    <name type="common">Common wombat</name>
    <dbReference type="NCBI Taxonomy" id="29139"/>
    <lineage>
        <taxon>Eukaryota</taxon>
        <taxon>Metazoa</taxon>
        <taxon>Chordata</taxon>
        <taxon>Craniata</taxon>
        <taxon>Vertebrata</taxon>
        <taxon>Euteleostomi</taxon>
        <taxon>Mammalia</taxon>
        <taxon>Metatheria</taxon>
        <taxon>Diprotodontia</taxon>
        <taxon>Vombatidae</taxon>
        <taxon>Vombatus</taxon>
    </lineage>
</organism>
<evidence type="ECO:0000259" key="24">
    <source>
        <dbReference type="PROSITE" id="PS50108"/>
    </source>
</evidence>
<dbReference type="PANTHER" id="PTHR45832">
    <property type="entry name" value="SERINE/THREONINE-PROTEIN KINASE SAMKA-RELATED-RELATED"/>
    <property type="match status" value="1"/>
</dbReference>
<dbReference type="GO" id="GO:0005524">
    <property type="term" value="F:ATP binding"/>
    <property type="evidence" value="ECO:0007669"/>
    <property type="project" value="UniProtKB-UniRule"/>
</dbReference>
<evidence type="ECO:0000256" key="1">
    <source>
        <dbReference type="ARBA" id="ARBA00001946"/>
    </source>
</evidence>
<feature type="region of interest" description="Disordered" evidence="22">
    <location>
        <begin position="1"/>
        <end position="73"/>
    </location>
</feature>
<evidence type="ECO:0000256" key="20">
    <source>
        <dbReference type="ARBA" id="ARBA00048679"/>
    </source>
</evidence>
<dbReference type="PROSITE" id="PS50011">
    <property type="entry name" value="PROTEIN_KINASE_DOM"/>
    <property type="match status" value="1"/>
</dbReference>
<evidence type="ECO:0000256" key="10">
    <source>
        <dbReference type="ARBA" id="ARBA00022679"/>
    </source>
</evidence>
<keyword evidence="7" id="KW-0963">Cytoplasm</keyword>
<dbReference type="GeneID" id="114054265"/>
<gene>
    <name evidence="25" type="primary">PAK3</name>
</gene>
<dbReference type="SUPFAM" id="SSF56112">
    <property type="entry name" value="Protein kinase-like (PK-like)"/>
    <property type="match status" value="1"/>
</dbReference>
<keyword evidence="26" id="KW-1185">Reference proteome</keyword>
<dbReference type="GO" id="GO:0046872">
    <property type="term" value="F:metal ion binding"/>
    <property type="evidence" value="ECO:0007669"/>
    <property type="project" value="UniProtKB-KW"/>
</dbReference>
<evidence type="ECO:0000256" key="2">
    <source>
        <dbReference type="ARBA" id="ARBA00004496"/>
    </source>
</evidence>
<feature type="domain" description="Protein kinase" evidence="23">
    <location>
        <begin position="268"/>
        <end position="519"/>
    </location>
</feature>
<dbReference type="FunFam" id="3.30.200.20:FF:000069">
    <property type="entry name" value="Non-specific serine/threonine protein kinase"/>
    <property type="match status" value="1"/>
</dbReference>
<name>A0A4X2M1C3_VOMUR</name>
<dbReference type="CTD" id="5063"/>
<evidence type="ECO:0000256" key="9">
    <source>
        <dbReference type="ARBA" id="ARBA00022533"/>
    </source>
</evidence>
<dbReference type="InterPro" id="IPR017441">
    <property type="entry name" value="Protein_kinase_ATP_BS"/>
</dbReference>
<evidence type="ECO:0000259" key="23">
    <source>
        <dbReference type="PROSITE" id="PS50011"/>
    </source>
</evidence>
<comment type="cofactor">
    <cofactor evidence="1">
        <name>Mg(2+)</name>
        <dbReference type="ChEBI" id="CHEBI:18420"/>
    </cofactor>
</comment>
<feature type="compositionally biased region" description="Polar residues" evidence="22">
    <location>
        <begin position="224"/>
        <end position="234"/>
    </location>
</feature>
<evidence type="ECO:0000256" key="4">
    <source>
        <dbReference type="ARBA" id="ARBA00012513"/>
    </source>
</evidence>
<dbReference type="InterPro" id="IPR011009">
    <property type="entry name" value="Kinase-like_dom_sf"/>
</dbReference>
<accession>A0A4X2M1C3</accession>
<dbReference type="PROSITE" id="PS00108">
    <property type="entry name" value="PROTEIN_KINASE_ST"/>
    <property type="match status" value="1"/>
</dbReference>
<evidence type="ECO:0000256" key="15">
    <source>
        <dbReference type="ARBA" id="ARBA00022842"/>
    </source>
</evidence>
<dbReference type="Gene3D" id="1.10.510.10">
    <property type="entry name" value="Transferase(Phosphotransferase) domain 1"/>
    <property type="match status" value="1"/>
</dbReference>
<comment type="subcellular location">
    <subcellularLocation>
        <location evidence="2">Cytoplasm</location>
    </subcellularLocation>
</comment>
<evidence type="ECO:0000256" key="5">
    <source>
        <dbReference type="ARBA" id="ARBA00015250"/>
    </source>
</evidence>
<evidence type="ECO:0000256" key="14">
    <source>
        <dbReference type="ARBA" id="ARBA00022840"/>
    </source>
</evidence>
<keyword evidence="12 21" id="KW-0547">Nucleotide-binding</keyword>
<dbReference type="CDD" id="cd01093">
    <property type="entry name" value="CRIB_PAK_like"/>
    <property type="match status" value="1"/>
</dbReference>
<dbReference type="SMART" id="SM00220">
    <property type="entry name" value="S_TKc"/>
    <property type="match status" value="1"/>
</dbReference>
<feature type="domain" description="CRIB" evidence="24">
    <location>
        <begin position="70"/>
        <end position="83"/>
    </location>
</feature>
<dbReference type="GeneTree" id="ENSGT00950000182988"/>
<sequence length="544" mass="60729">MSDSADSEEKPPAPPLRMNSNNRDSSALNHTSKPLPVAPEEKNRKARLRSIFPGGGDKTNKKKEKERPEISLPSDFEHTIHVGFDAVTGEFTGIPEQWARLLQTSNITKLEQKRNPQAVLDVLKFYDSKETVNNQKYMSFTSGDRSAHGYLAAHPSSTKTASEPPLAPPVSEEEDEDEEEEEEEENEPPPVIAPRPEHTKSIYTRSVMDAALPVAPPKEASAPTAENSPSNTLYRNADRQRKKSKMTDEEILEKLRSIVSIGDPKKKYTRFEKIGQGASGTVYTALDIATGQEVAIKQMNLQQQPKKELIINEILVMRENKNPNIVNYLDSYLVGDELWVVMEYLAGGSLTDVVTETCMDEGQIAAVCRECLQALDFLHSNQVIHRDIKSDNILLGMDGSVKLTDFGFCAQITPEQSKRSTMVGTPYWMAPEVVTRKAYGPKVDIWSLGIMAIEMVEGEPPYLNENPLRALYLIATNGTPELQNPERLSPVFRDFLNRCLEMDVDRRGSAKELLQHPFLKLAKPLSSLTPLILAAKEAIKNSSR</sequence>
<proteinExistence type="inferred from homology"/>
<reference evidence="25" key="3">
    <citation type="submission" date="2025-09" db="UniProtKB">
        <authorList>
            <consortium name="Ensembl"/>
        </authorList>
    </citation>
    <scope>IDENTIFICATION</scope>
</reference>
<feature type="compositionally biased region" description="Acidic residues" evidence="22">
    <location>
        <begin position="171"/>
        <end position="187"/>
    </location>
</feature>
<dbReference type="InterPro" id="IPR051931">
    <property type="entry name" value="PAK3-like"/>
</dbReference>
<dbReference type="GO" id="GO:0005737">
    <property type="term" value="C:cytoplasm"/>
    <property type="evidence" value="ECO:0007669"/>
    <property type="project" value="UniProtKB-SubCell"/>
</dbReference>
<evidence type="ECO:0000256" key="17">
    <source>
        <dbReference type="ARBA" id="ARBA00032131"/>
    </source>
</evidence>
<dbReference type="SMART" id="SM00285">
    <property type="entry name" value="PBD"/>
    <property type="match status" value="1"/>
</dbReference>
<dbReference type="InterPro" id="IPR000719">
    <property type="entry name" value="Prot_kinase_dom"/>
</dbReference>
<reference evidence="26" key="1">
    <citation type="submission" date="2018-12" db="EMBL/GenBank/DDBJ databases">
        <authorList>
            <person name="Yazar S."/>
        </authorList>
    </citation>
    <scope>NUCLEOTIDE SEQUENCE [LARGE SCALE GENOMIC DNA]</scope>
</reference>
<reference evidence="25" key="2">
    <citation type="submission" date="2025-08" db="UniProtKB">
        <authorList>
            <consortium name="Ensembl"/>
        </authorList>
    </citation>
    <scope>IDENTIFICATION</scope>
</reference>
<dbReference type="Gene3D" id="3.30.200.20">
    <property type="entry name" value="Phosphorylase Kinase, domain 1"/>
    <property type="match status" value="1"/>
</dbReference>
<dbReference type="GO" id="GO:0004674">
    <property type="term" value="F:protein serine/threonine kinase activity"/>
    <property type="evidence" value="ECO:0007669"/>
    <property type="project" value="UniProtKB-KW"/>
</dbReference>
<evidence type="ECO:0000256" key="16">
    <source>
        <dbReference type="ARBA" id="ARBA00031738"/>
    </source>
</evidence>
<dbReference type="InterPro" id="IPR000095">
    <property type="entry name" value="CRIB_dom"/>
</dbReference>
<feature type="binding site" evidence="21">
    <location>
        <position position="297"/>
    </location>
    <ligand>
        <name>ATP</name>
        <dbReference type="ChEBI" id="CHEBI:30616"/>
    </ligand>
</feature>
<dbReference type="InterPro" id="IPR035063">
    <property type="entry name" value="STK_PAK3"/>
</dbReference>
<evidence type="ECO:0000256" key="22">
    <source>
        <dbReference type="SAM" id="MobiDB-lite"/>
    </source>
</evidence>
<evidence type="ECO:0000256" key="19">
    <source>
        <dbReference type="ARBA" id="ARBA00047899"/>
    </source>
</evidence>
<comment type="similarity">
    <text evidence="3">Belongs to the protein kinase superfamily. STE Ser/Thr protein kinase family. STE20 subfamily.</text>
</comment>
<dbReference type="Ensembl" id="ENSVURT00010031298.1">
    <property type="protein sequence ID" value="ENSVURP00010027475.1"/>
    <property type="gene ID" value="ENSVURG00010020598.1"/>
</dbReference>
<evidence type="ECO:0000256" key="8">
    <source>
        <dbReference type="ARBA" id="ARBA00022527"/>
    </source>
</evidence>
<keyword evidence="11" id="KW-0479">Metal-binding</keyword>
<dbReference type="FunFam" id="3.90.810.10:FF:000001">
    <property type="entry name" value="Non-specific serine/threonine protein kinase"/>
    <property type="match status" value="1"/>
</dbReference>
<dbReference type="CDD" id="cd06656">
    <property type="entry name" value="STKc_PAK3"/>
    <property type="match status" value="1"/>
</dbReference>
<evidence type="ECO:0000256" key="3">
    <source>
        <dbReference type="ARBA" id="ARBA00008874"/>
    </source>
</evidence>
<dbReference type="PROSITE" id="PS50108">
    <property type="entry name" value="CRIB"/>
    <property type="match status" value="1"/>
</dbReference>
<keyword evidence="6" id="KW-0217">Developmental protein</keyword>